<protein>
    <submittedName>
        <fullName evidence="1">Uncharacterized protein</fullName>
    </submittedName>
</protein>
<accession>A0A7K4FPU5</accession>
<dbReference type="GeneID" id="84217465"/>
<dbReference type="Proteomes" id="UP000546917">
    <property type="component" value="Unassembled WGS sequence"/>
</dbReference>
<dbReference type="EMBL" id="JABGBP010000421">
    <property type="protein sequence ID" value="NOL61056.1"/>
    <property type="molecule type" value="Genomic_DNA"/>
</dbReference>
<reference evidence="1 2" key="1">
    <citation type="submission" date="2020-05" db="EMBL/GenBank/DDBJ databases">
        <authorList>
            <person name="Zhang R."/>
        </authorList>
    </citation>
    <scope>NUCLEOTIDE SEQUENCE [LARGE SCALE GENOMIC DNA]</scope>
    <source>
        <strain evidence="1 2">DSM 28986</strain>
    </source>
</reference>
<evidence type="ECO:0000313" key="2">
    <source>
        <dbReference type="Proteomes" id="UP000546917"/>
    </source>
</evidence>
<organism evidence="1 2">
    <name type="scientific">Ferroplasma acidiphilum</name>
    <dbReference type="NCBI Taxonomy" id="74969"/>
    <lineage>
        <taxon>Archaea</taxon>
        <taxon>Methanobacteriati</taxon>
        <taxon>Thermoplasmatota</taxon>
        <taxon>Thermoplasmata</taxon>
        <taxon>Thermoplasmatales</taxon>
        <taxon>Ferroplasmaceae</taxon>
        <taxon>Ferroplasma</taxon>
    </lineage>
</organism>
<name>A0A7K4FPU5_9ARCH</name>
<dbReference type="RefSeq" id="WP_171482099.1">
    <property type="nucleotide sequence ID" value="NZ_CP133600.1"/>
</dbReference>
<dbReference type="AlphaFoldDB" id="A0A7K4FPU5"/>
<evidence type="ECO:0000313" key="1">
    <source>
        <dbReference type="EMBL" id="NOL61056.1"/>
    </source>
</evidence>
<gene>
    <name evidence="1" type="ORF">HLB00_09525</name>
</gene>
<proteinExistence type="predicted"/>
<sequence length="73" mass="8187">MNARANPIIIAKIKLPKIKLVVVFPGKYDHKVEYPILANINAMSTENIIDFLVDGSGKYLLYNKNSIKVNNAQ</sequence>
<comment type="caution">
    <text evidence="1">The sequence shown here is derived from an EMBL/GenBank/DDBJ whole genome shotgun (WGS) entry which is preliminary data.</text>
</comment>